<comment type="caution">
    <text evidence="8">The sequence shown here is derived from an EMBL/GenBank/DDBJ whole genome shotgun (WGS) entry which is preliminary data.</text>
</comment>
<evidence type="ECO:0000256" key="4">
    <source>
        <dbReference type="PROSITE-ProRule" id="PRU00284"/>
    </source>
</evidence>
<feature type="domain" description="HAMP" evidence="7">
    <location>
        <begin position="224"/>
        <end position="276"/>
    </location>
</feature>
<dbReference type="EMBL" id="JAOWKX010000004">
    <property type="protein sequence ID" value="MCV2884970.1"/>
    <property type="molecule type" value="Genomic_DNA"/>
</dbReference>
<dbReference type="PANTHER" id="PTHR32089">
    <property type="entry name" value="METHYL-ACCEPTING CHEMOTAXIS PROTEIN MCPB"/>
    <property type="match status" value="1"/>
</dbReference>
<evidence type="ECO:0000313" key="9">
    <source>
        <dbReference type="Proteomes" id="UP001652504"/>
    </source>
</evidence>
<dbReference type="Pfam" id="PF00672">
    <property type="entry name" value="HAMP"/>
    <property type="match status" value="1"/>
</dbReference>
<dbReference type="SMART" id="SM00283">
    <property type="entry name" value="MA"/>
    <property type="match status" value="1"/>
</dbReference>
<accession>A0ABT3A8F7</accession>
<dbReference type="RefSeq" id="WP_263712249.1">
    <property type="nucleotide sequence ID" value="NZ_JAOWKX010000004.1"/>
</dbReference>
<evidence type="ECO:0000256" key="1">
    <source>
        <dbReference type="ARBA" id="ARBA00004370"/>
    </source>
</evidence>
<reference evidence="8 9" key="1">
    <citation type="submission" date="2022-10" db="EMBL/GenBank/DDBJ databases">
        <title>Aestuariibacter sp. AA17 isolated from Montipora capitata coral fragment.</title>
        <authorList>
            <person name="Emsley S.A."/>
            <person name="Pfannmuller K.M."/>
            <person name="Loughran R.M."/>
            <person name="Shlafstein M."/>
            <person name="Papke E."/>
            <person name="Saw J.H."/>
            <person name="Ushijima B."/>
            <person name="Videau P."/>
        </authorList>
    </citation>
    <scope>NUCLEOTIDE SEQUENCE [LARGE SCALE GENOMIC DNA]</scope>
    <source>
        <strain evidence="8 9">AA17</strain>
    </source>
</reference>
<dbReference type="PROSITE" id="PS50885">
    <property type="entry name" value="HAMP"/>
    <property type="match status" value="1"/>
</dbReference>
<dbReference type="PROSITE" id="PS50111">
    <property type="entry name" value="CHEMOTAXIS_TRANSDUC_2"/>
    <property type="match status" value="1"/>
</dbReference>
<evidence type="ECO:0000259" key="6">
    <source>
        <dbReference type="PROSITE" id="PS50111"/>
    </source>
</evidence>
<keyword evidence="5" id="KW-0812">Transmembrane</keyword>
<feature type="domain" description="Methyl-accepting transducer" evidence="6">
    <location>
        <begin position="281"/>
        <end position="517"/>
    </location>
</feature>
<dbReference type="CDD" id="cd06225">
    <property type="entry name" value="HAMP"/>
    <property type="match status" value="1"/>
</dbReference>
<dbReference type="Proteomes" id="UP001652504">
    <property type="component" value="Unassembled WGS sequence"/>
</dbReference>
<keyword evidence="5" id="KW-1133">Transmembrane helix</keyword>
<sequence length="555" mass="61030">MKHPDQGSTHMFHFIRNNIRNKLLLLISTALFAVAIAGFGGFSTLNSVTKQYSYTVNHDMHYITGIAMLNSDFKTQVQEWKNTLLRGADQEQRDKYWGRFLKSSEAIQKDYSALLADMPANFPSRPHLQTFADSYPDMVQAYKQGYEAFVASGFDHRRGDKAVKGIDRIPAKSLSEAVSAGEKSLEQTRITLNDKASMVTIATDIVMLVVIVVSVGVTSWFIDTRIVKPLNRLSAASKRIAKGDFTDDISVVTEDQIGDVSKSFVLIQHDLSQVIVGIQDDLARLGGTIDTLQSAFHNVKLGIDKQVSETEYLVNHVTDMTQTNHTITDTMQHANEAISNSVKRVDEGRTLFNENVLINQRMSEATHNASDIIETLKRDSDDIGSIVNVINGIAEQTNLLALNAAIEAARAGKSGRGFAVVADEVRTLANKTQESTKQISDNIAKLQEAADKAVVAMDTGKEQAQVSVEQAKKTSEFVTQLREAFEEIRTLNQDIELAVQDQDNNTQRVNQGLKTIEGVSESSASEAISLENAAGTLKSVFENIAQATASFKPKP</sequence>
<evidence type="ECO:0000259" key="7">
    <source>
        <dbReference type="PROSITE" id="PS50885"/>
    </source>
</evidence>
<proteinExistence type="inferred from homology"/>
<comment type="similarity">
    <text evidence="3">Belongs to the methyl-accepting chemotaxis (MCP) protein family.</text>
</comment>
<dbReference type="SUPFAM" id="SSF58104">
    <property type="entry name" value="Methyl-accepting chemotaxis protein (MCP) signaling domain"/>
    <property type="match status" value="1"/>
</dbReference>
<evidence type="ECO:0000256" key="3">
    <source>
        <dbReference type="ARBA" id="ARBA00029447"/>
    </source>
</evidence>
<dbReference type="PANTHER" id="PTHR32089:SF112">
    <property type="entry name" value="LYSOZYME-LIKE PROTEIN-RELATED"/>
    <property type="match status" value="1"/>
</dbReference>
<evidence type="ECO:0000256" key="2">
    <source>
        <dbReference type="ARBA" id="ARBA00023224"/>
    </source>
</evidence>
<gene>
    <name evidence="8" type="ORF">OE749_09705</name>
</gene>
<evidence type="ECO:0000313" key="8">
    <source>
        <dbReference type="EMBL" id="MCV2884970.1"/>
    </source>
</evidence>
<dbReference type="Gene3D" id="1.10.287.950">
    <property type="entry name" value="Methyl-accepting chemotaxis protein"/>
    <property type="match status" value="1"/>
</dbReference>
<dbReference type="Pfam" id="PF00015">
    <property type="entry name" value="MCPsignal"/>
    <property type="match status" value="1"/>
</dbReference>
<name>A0ABT3A8F7_9ALTE</name>
<dbReference type="CDD" id="cd11386">
    <property type="entry name" value="MCP_signal"/>
    <property type="match status" value="1"/>
</dbReference>
<keyword evidence="9" id="KW-1185">Reference proteome</keyword>
<dbReference type="InterPro" id="IPR004089">
    <property type="entry name" value="MCPsignal_dom"/>
</dbReference>
<feature type="transmembrane region" description="Helical" evidence="5">
    <location>
        <begin position="198"/>
        <end position="222"/>
    </location>
</feature>
<keyword evidence="2 4" id="KW-0807">Transducer</keyword>
<dbReference type="InterPro" id="IPR003660">
    <property type="entry name" value="HAMP_dom"/>
</dbReference>
<organism evidence="8 9">
    <name type="scientific">Fluctibacter corallii</name>
    <dbReference type="NCBI Taxonomy" id="2984329"/>
    <lineage>
        <taxon>Bacteria</taxon>
        <taxon>Pseudomonadati</taxon>
        <taxon>Pseudomonadota</taxon>
        <taxon>Gammaproteobacteria</taxon>
        <taxon>Alteromonadales</taxon>
        <taxon>Alteromonadaceae</taxon>
        <taxon>Fluctibacter</taxon>
    </lineage>
</organism>
<dbReference type="SMART" id="SM00304">
    <property type="entry name" value="HAMP"/>
    <property type="match status" value="1"/>
</dbReference>
<evidence type="ECO:0000256" key="5">
    <source>
        <dbReference type="SAM" id="Phobius"/>
    </source>
</evidence>
<protein>
    <submittedName>
        <fullName evidence="8">Methyl-accepting chemotaxis protein</fullName>
    </submittedName>
</protein>
<keyword evidence="5" id="KW-0472">Membrane</keyword>
<comment type="subcellular location">
    <subcellularLocation>
        <location evidence="1">Membrane</location>
    </subcellularLocation>
</comment>